<evidence type="ECO:0000313" key="2">
    <source>
        <dbReference type="EMBL" id="GIY22258.1"/>
    </source>
</evidence>
<sequence>MNRSPVSEMMERINFYVWVCWPNILFSSLSAVQRRKAWQFFKSDDERWRSEGLNKHCCKVTRKKSIEEVERRQQHH</sequence>
<protein>
    <submittedName>
        <fullName evidence="2">Uncharacterized protein</fullName>
    </submittedName>
</protein>
<dbReference type="EMBL" id="BPLR01008127">
    <property type="protein sequence ID" value="GIY22258.1"/>
    <property type="molecule type" value="Genomic_DNA"/>
</dbReference>
<keyword evidence="1" id="KW-0472">Membrane</keyword>
<evidence type="ECO:0000313" key="3">
    <source>
        <dbReference type="Proteomes" id="UP001054945"/>
    </source>
</evidence>
<evidence type="ECO:0000256" key="1">
    <source>
        <dbReference type="SAM" id="Phobius"/>
    </source>
</evidence>
<keyword evidence="1" id="KW-1133">Transmembrane helix</keyword>
<feature type="transmembrane region" description="Helical" evidence="1">
    <location>
        <begin position="15"/>
        <end position="32"/>
    </location>
</feature>
<dbReference type="Proteomes" id="UP001054945">
    <property type="component" value="Unassembled WGS sequence"/>
</dbReference>
<proteinExistence type="predicted"/>
<dbReference type="AlphaFoldDB" id="A0AAV4RJY5"/>
<name>A0AAV4RJY5_CAEEX</name>
<reference evidence="2 3" key="1">
    <citation type="submission" date="2021-06" db="EMBL/GenBank/DDBJ databases">
        <title>Caerostris extrusa draft genome.</title>
        <authorList>
            <person name="Kono N."/>
            <person name="Arakawa K."/>
        </authorList>
    </citation>
    <scope>NUCLEOTIDE SEQUENCE [LARGE SCALE GENOMIC DNA]</scope>
</reference>
<organism evidence="2 3">
    <name type="scientific">Caerostris extrusa</name>
    <name type="common">Bark spider</name>
    <name type="synonym">Caerostris bankana</name>
    <dbReference type="NCBI Taxonomy" id="172846"/>
    <lineage>
        <taxon>Eukaryota</taxon>
        <taxon>Metazoa</taxon>
        <taxon>Ecdysozoa</taxon>
        <taxon>Arthropoda</taxon>
        <taxon>Chelicerata</taxon>
        <taxon>Arachnida</taxon>
        <taxon>Araneae</taxon>
        <taxon>Araneomorphae</taxon>
        <taxon>Entelegynae</taxon>
        <taxon>Araneoidea</taxon>
        <taxon>Araneidae</taxon>
        <taxon>Caerostris</taxon>
    </lineage>
</organism>
<keyword evidence="1" id="KW-0812">Transmembrane</keyword>
<comment type="caution">
    <text evidence="2">The sequence shown here is derived from an EMBL/GenBank/DDBJ whole genome shotgun (WGS) entry which is preliminary data.</text>
</comment>
<gene>
    <name evidence="2" type="ORF">CEXT_539451</name>
</gene>
<accession>A0AAV4RJY5</accession>
<keyword evidence="3" id="KW-1185">Reference proteome</keyword>